<feature type="compositionally biased region" description="Basic and acidic residues" evidence="1">
    <location>
        <begin position="87"/>
        <end position="110"/>
    </location>
</feature>
<name>A0AAV7P3M1_PLEWA</name>
<feature type="region of interest" description="Disordered" evidence="1">
    <location>
        <begin position="82"/>
        <end position="151"/>
    </location>
</feature>
<feature type="compositionally biased region" description="Basic and acidic residues" evidence="1">
    <location>
        <begin position="1"/>
        <end position="17"/>
    </location>
</feature>
<evidence type="ECO:0000313" key="3">
    <source>
        <dbReference type="Proteomes" id="UP001066276"/>
    </source>
</evidence>
<dbReference type="EMBL" id="JANPWB010000011">
    <property type="protein sequence ID" value="KAJ1121719.1"/>
    <property type="molecule type" value="Genomic_DNA"/>
</dbReference>
<feature type="region of interest" description="Disordered" evidence="1">
    <location>
        <begin position="1"/>
        <end position="31"/>
    </location>
</feature>
<feature type="compositionally biased region" description="Polar residues" evidence="1">
    <location>
        <begin position="234"/>
        <end position="253"/>
    </location>
</feature>
<dbReference type="Proteomes" id="UP001066276">
    <property type="component" value="Chromosome 7"/>
</dbReference>
<keyword evidence="3" id="KW-1185">Reference proteome</keyword>
<feature type="compositionally biased region" description="Low complexity" evidence="1">
    <location>
        <begin position="18"/>
        <end position="27"/>
    </location>
</feature>
<sequence>MDHQGSIRLIKVEKSDDSSSSNSWSSDDWMKDEIEEESKDYPFFNKPMKMQEWEEASADDYEDELCIVKVEDEEIPIEYCQVSKNHWKNEGEEKPPNREPQDFMKCKDGEEGFATDPQDSVEEWRIQNSTEGTQKKRSSRKEGPTPATEQVTKEWAGNARWGFSNMLQKIDTVNSSAWLKEKLPDYNEKETTPRIQELGMEKSPECKSDICHPVDLILRQRLQRSKTHDECGSNAGSETSLNCKQSTQETVIQKQPDGPPAALDHDNMSVILV</sequence>
<protein>
    <submittedName>
        <fullName evidence="2">Uncharacterized protein</fullName>
    </submittedName>
</protein>
<feature type="region of interest" description="Disordered" evidence="1">
    <location>
        <begin position="228"/>
        <end position="266"/>
    </location>
</feature>
<organism evidence="2 3">
    <name type="scientific">Pleurodeles waltl</name>
    <name type="common">Iberian ribbed newt</name>
    <dbReference type="NCBI Taxonomy" id="8319"/>
    <lineage>
        <taxon>Eukaryota</taxon>
        <taxon>Metazoa</taxon>
        <taxon>Chordata</taxon>
        <taxon>Craniata</taxon>
        <taxon>Vertebrata</taxon>
        <taxon>Euteleostomi</taxon>
        <taxon>Amphibia</taxon>
        <taxon>Batrachia</taxon>
        <taxon>Caudata</taxon>
        <taxon>Salamandroidea</taxon>
        <taxon>Salamandridae</taxon>
        <taxon>Pleurodelinae</taxon>
        <taxon>Pleurodeles</taxon>
    </lineage>
</organism>
<accession>A0AAV7P3M1</accession>
<dbReference type="AlphaFoldDB" id="A0AAV7P3M1"/>
<gene>
    <name evidence="2" type="ORF">NDU88_000238</name>
</gene>
<proteinExistence type="predicted"/>
<evidence type="ECO:0000256" key="1">
    <source>
        <dbReference type="SAM" id="MobiDB-lite"/>
    </source>
</evidence>
<comment type="caution">
    <text evidence="2">The sequence shown here is derived from an EMBL/GenBank/DDBJ whole genome shotgun (WGS) entry which is preliminary data.</text>
</comment>
<evidence type="ECO:0000313" key="2">
    <source>
        <dbReference type="EMBL" id="KAJ1121719.1"/>
    </source>
</evidence>
<reference evidence="2" key="1">
    <citation type="journal article" date="2022" name="bioRxiv">
        <title>Sequencing and chromosome-scale assembly of the giantPleurodeles waltlgenome.</title>
        <authorList>
            <person name="Brown T."/>
            <person name="Elewa A."/>
            <person name="Iarovenko S."/>
            <person name="Subramanian E."/>
            <person name="Araus A.J."/>
            <person name="Petzold A."/>
            <person name="Susuki M."/>
            <person name="Suzuki K.-i.T."/>
            <person name="Hayashi T."/>
            <person name="Toyoda A."/>
            <person name="Oliveira C."/>
            <person name="Osipova E."/>
            <person name="Leigh N.D."/>
            <person name="Simon A."/>
            <person name="Yun M.H."/>
        </authorList>
    </citation>
    <scope>NUCLEOTIDE SEQUENCE</scope>
    <source>
        <strain evidence="2">20211129_DDA</strain>
        <tissue evidence="2">Liver</tissue>
    </source>
</reference>